<dbReference type="GO" id="GO:0030288">
    <property type="term" value="C:outer membrane-bounded periplasmic space"/>
    <property type="evidence" value="ECO:0007669"/>
    <property type="project" value="InterPro"/>
</dbReference>
<protein>
    <submittedName>
        <fullName evidence="6">ABC transporter substrate-binding protein</fullName>
    </submittedName>
</protein>
<name>A0A810Q8T2_9FIRM</name>
<reference evidence="6" key="1">
    <citation type="submission" date="2020-09" db="EMBL/GenBank/DDBJ databases">
        <title>New species isolated from human feces.</title>
        <authorList>
            <person name="Kitahara M."/>
            <person name="Shigeno Y."/>
            <person name="Shime M."/>
            <person name="Matsumoto Y."/>
            <person name="Nakamura S."/>
            <person name="Motooka D."/>
            <person name="Fukuoka S."/>
            <person name="Nishikawa H."/>
            <person name="Benno Y."/>
        </authorList>
    </citation>
    <scope>NUCLEOTIDE SEQUENCE</scope>
    <source>
        <strain evidence="6">MM59</strain>
    </source>
</reference>
<evidence type="ECO:0000313" key="7">
    <source>
        <dbReference type="Proteomes" id="UP000679848"/>
    </source>
</evidence>
<evidence type="ECO:0000256" key="5">
    <source>
        <dbReference type="SAM" id="SignalP"/>
    </source>
</evidence>
<organism evidence="6 7">
    <name type="scientific">Pusillibacter faecalis</name>
    <dbReference type="NCBI Taxonomy" id="2714358"/>
    <lineage>
        <taxon>Bacteria</taxon>
        <taxon>Bacillati</taxon>
        <taxon>Bacillota</taxon>
        <taxon>Clostridia</taxon>
        <taxon>Eubacteriales</taxon>
        <taxon>Oscillospiraceae</taxon>
        <taxon>Pusillibacter</taxon>
    </lineage>
</organism>
<feature type="signal peptide" evidence="5">
    <location>
        <begin position="1"/>
        <end position="21"/>
    </location>
</feature>
<dbReference type="PROSITE" id="PS51257">
    <property type="entry name" value="PROKAR_LIPOPROTEIN"/>
    <property type="match status" value="1"/>
</dbReference>
<accession>A0A810Q8T2</accession>
<dbReference type="KEGG" id="pfaa:MM59RIKEN_19190"/>
<evidence type="ECO:0000256" key="1">
    <source>
        <dbReference type="ARBA" id="ARBA00004196"/>
    </source>
</evidence>
<dbReference type="InterPro" id="IPR038404">
    <property type="entry name" value="TRAP_DctP_sf"/>
</dbReference>
<comment type="similarity">
    <text evidence="2">Belongs to the bacterial solute-binding protein 7 family.</text>
</comment>
<dbReference type="AlphaFoldDB" id="A0A810Q8T2"/>
<dbReference type="GO" id="GO:0055085">
    <property type="term" value="P:transmembrane transport"/>
    <property type="evidence" value="ECO:0007669"/>
    <property type="project" value="InterPro"/>
</dbReference>
<dbReference type="NCBIfam" id="TIGR00787">
    <property type="entry name" value="dctP"/>
    <property type="match status" value="1"/>
</dbReference>
<proteinExistence type="inferred from homology"/>
<dbReference type="InterPro" id="IPR018389">
    <property type="entry name" value="DctP_fam"/>
</dbReference>
<dbReference type="Pfam" id="PF03480">
    <property type="entry name" value="DctP"/>
    <property type="match status" value="1"/>
</dbReference>
<evidence type="ECO:0000313" key="6">
    <source>
        <dbReference type="EMBL" id="BCK84600.1"/>
    </source>
</evidence>
<evidence type="ECO:0000256" key="3">
    <source>
        <dbReference type="ARBA" id="ARBA00022448"/>
    </source>
</evidence>
<gene>
    <name evidence="6" type="ORF">MM59RIKEN_19190</name>
</gene>
<dbReference type="PANTHER" id="PTHR33376">
    <property type="match status" value="1"/>
</dbReference>
<dbReference type="EMBL" id="AP023420">
    <property type="protein sequence ID" value="BCK84600.1"/>
    <property type="molecule type" value="Genomic_DNA"/>
</dbReference>
<dbReference type="PANTHER" id="PTHR33376:SF4">
    <property type="entry name" value="SIALIC ACID-BINDING PERIPLASMIC PROTEIN SIAP"/>
    <property type="match status" value="1"/>
</dbReference>
<feature type="chain" id="PRO_5038889287" evidence="5">
    <location>
        <begin position="22"/>
        <end position="345"/>
    </location>
</feature>
<evidence type="ECO:0000256" key="4">
    <source>
        <dbReference type="ARBA" id="ARBA00022729"/>
    </source>
</evidence>
<keyword evidence="3" id="KW-0813">Transport</keyword>
<sequence>MKKWTARILAMLMILALVGCGGDSGSTDESGGSDGETLQLTLSLAQDTENPVYLGAVYFADRLKELSGGTMETTVHPNSALGGEEEIVEMQSYGDSITFSLPSGYTLQKYTPAMYAADFYFQFENYDQVWAFYDGAYGDYVKESLDGTGLVVTSFWDNGFRNLTTTNREVHTAGDLKGVKLRVMSAETHMAAWQAIGAAATPIAYSEIYSSLQQGVVEGQENPVFNIIGSRFQEVQKYLILTRHVHDPSPFIISGTAWDSWSEEQRQWVTQASEEAAEYMRAEAAEMENAKIQELQDAGMTVIELTEEERQTFVDAVDGVAEQFRDEMGEEAWELYQTCITEAQG</sequence>
<dbReference type="PIRSF" id="PIRSF006470">
    <property type="entry name" value="DctB"/>
    <property type="match status" value="1"/>
</dbReference>
<dbReference type="InterPro" id="IPR004682">
    <property type="entry name" value="TRAP_DctP"/>
</dbReference>
<dbReference type="RefSeq" id="WP_213543234.1">
    <property type="nucleotide sequence ID" value="NZ_AP023420.1"/>
</dbReference>
<keyword evidence="7" id="KW-1185">Reference proteome</keyword>
<dbReference type="NCBIfam" id="NF037995">
    <property type="entry name" value="TRAP_S1"/>
    <property type="match status" value="1"/>
</dbReference>
<comment type="subcellular location">
    <subcellularLocation>
        <location evidence="1">Cell envelope</location>
    </subcellularLocation>
</comment>
<keyword evidence="4 5" id="KW-0732">Signal</keyword>
<evidence type="ECO:0000256" key="2">
    <source>
        <dbReference type="ARBA" id="ARBA00009023"/>
    </source>
</evidence>
<dbReference type="Gene3D" id="3.40.190.170">
    <property type="entry name" value="Bacterial extracellular solute-binding protein, family 7"/>
    <property type="match status" value="1"/>
</dbReference>
<dbReference type="CDD" id="cd13603">
    <property type="entry name" value="PBP2_TRAP_Siap_TeaA_like"/>
    <property type="match status" value="1"/>
</dbReference>
<dbReference type="Proteomes" id="UP000679848">
    <property type="component" value="Chromosome"/>
</dbReference>